<proteinExistence type="predicted"/>
<reference evidence="1 2" key="1">
    <citation type="submission" date="2017-12" db="EMBL/GenBank/DDBJ databases">
        <title>Characterization of six clinical isolates of Enterochimera gen. nov., a novel genus of the Yersiniaciae family and the three species Enterochimera arupensis sp. nov., Enterochimera coloradensis sp. nov, and Enterochimera californica sp. nov.</title>
        <authorList>
            <person name="Rossi A."/>
            <person name="Fisher M."/>
        </authorList>
    </citation>
    <scope>NUCLEOTIDE SEQUENCE [LARGE SCALE GENOMIC DNA]</scope>
    <source>
        <strain evidence="1 2">2016Iso1</strain>
    </source>
</reference>
<dbReference type="RefSeq" id="WP_101835849.1">
    <property type="nucleotide sequence ID" value="NZ_PJZK01000023.1"/>
</dbReference>
<accession>A0A2N5EJ00</accession>
<organism evidence="1 2">
    <name type="scientific">Chimaeribacter arupi</name>
    <dbReference type="NCBI Taxonomy" id="2060066"/>
    <lineage>
        <taxon>Bacteria</taxon>
        <taxon>Pseudomonadati</taxon>
        <taxon>Pseudomonadota</taxon>
        <taxon>Gammaproteobacteria</taxon>
        <taxon>Enterobacterales</taxon>
        <taxon>Yersiniaceae</taxon>
        <taxon>Chimaeribacter</taxon>
    </lineage>
</organism>
<name>A0A2N5EJ00_9GAMM</name>
<sequence length="232" mass="26382">MYHSSDVIRQMQARKIISQKLDNAFTGVWNQVQNQIGMIGDGSKRLFYYTSCFTQDYQDVCVNQKMEDIRFRKGVYHLIKNRNSISEMVRLYIELLLKNRTPMQLDHIKRLLMKANIHIAASTLTTQTFALGVTMTVCLGLDVRLPVSRGIGGFAGAAAGGLGIYGIIQGAADSARRLQILCPKYYSLLYMYELEMMYFLLEPFFMRSGALELQDLADNNVADAIINLVRQR</sequence>
<dbReference type="EMBL" id="PJZK01000023">
    <property type="protein sequence ID" value="PLR45213.1"/>
    <property type="molecule type" value="Genomic_DNA"/>
</dbReference>
<evidence type="ECO:0000313" key="2">
    <source>
        <dbReference type="Proteomes" id="UP000234626"/>
    </source>
</evidence>
<dbReference type="OrthoDB" id="6433535at2"/>
<comment type="caution">
    <text evidence="1">The sequence shown here is derived from an EMBL/GenBank/DDBJ whole genome shotgun (WGS) entry which is preliminary data.</text>
</comment>
<dbReference type="AlphaFoldDB" id="A0A2N5EJ00"/>
<gene>
    <name evidence="1" type="ORF">CYR34_18095</name>
</gene>
<dbReference type="Proteomes" id="UP000234626">
    <property type="component" value="Unassembled WGS sequence"/>
</dbReference>
<evidence type="ECO:0000313" key="1">
    <source>
        <dbReference type="EMBL" id="PLR45213.1"/>
    </source>
</evidence>
<protein>
    <submittedName>
        <fullName evidence="1">Uncharacterized protein</fullName>
    </submittedName>
</protein>
<keyword evidence="2" id="KW-1185">Reference proteome</keyword>